<evidence type="ECO:0000313" key="1">
    <source>
        <dbReference type="EMBL" id="CAE7483210.1"/>
    </source>
</evidence>
<comment type="caution">
    <text evidence="1">The sequence shown here is derived from an EMBL/GenBank/DDBJ whole genome shotgun (WGS) entry which is preliminary data.</text>
</comment>
<keyword evidence="2" id="KW-1185">Reference proteome</keyword>
<organism evidence="1 2">
    <name type="scientific">Symbiodinium natans</name>
    <dbReference type="NCBI Taxonomy" id="878477"/>
    <lineage>
        <taxon>Eukaryota</taxon>
        <taxon>Sar</taxon>
        <taxon>Alveolata</taxon>
        <taxon>Dinophyceae</taxon>
        <taxon>Suessiales</taxon>
        <taxon>Symbiodiniaceae</taxon>
        <taxon>Symbiodinium</taxon>
    </lineage>
</organism>
<dbReference type="EMBL" id="CAJNDS010002456">
    <property type="protein sequence ID" value="CAE7483210.1"/>
    <property type="molecule type" value="Genomic_DNA"/>
</dbReference>
<gene>
    <name evidence="1" type="ORF">SNAT2548_LOCUS27124</name>
</gene>
<evidence type="ECO:0000313" key="2">
    <source>
        <dbReference type="Proteomes" id="UP000604046"/>
    </source>
</evidence>
<name>A0A812SIS9_9DINO</name>
<dbReference type="AlphaFoldDB" id="A0A812SIS9"/>
<reference evidence="1" key="1">
    <citation type="submission" date="2021-02" db="EMBL/GenBank/DDBJ databases">
        <authorList>
            <person name="Dougan E. K."/>
            <person name="Rhodes N."/>
            <person name="Thang M."/>
            <person name="Chan C."/>
        </authorList>
    </citation>
    <scope>NUCLEOTIDE SEQUENCE</scope>
</reference>
<dbReference type="OrthoDB" id="413564at2759"/>
<sequence>MAGVVGHRCTALTCFILGASLVLFIPQVWKQQAIKHSISFLEQLEIQVAPVTSAPAPLQAQAAQVTQALAPIASAPVPDTPAAVTPATNPPDRPVASAGLFAGVIPLVYVWFCGEVMLVEQGKVAWNITKPCVIQPYFTLAVSASLLHVPVVVLLTDPVAGSALKEKLPADLAAKLHVHSFLDYVDDKFWTIRKLYEDNIKVAHGFKEPFEKWNVLNFFVFRRWLEKEQVPAAGFAEGDVVVMVPPFLPRGCQGEISWRDRWDKNRPWGPFTYCALASMGNVLSLDIMNDWTDFNIELYKDHFWIQRAISRFSFVHAINQMHTWYFYAMGSLDFEGMPWSDGEPWYLQYIRRPSNWTREKHWMVKYDGKELPYPNATLPTTKRYRLCNGYFPRDGYVIDSAHGYSPTATVSSMLEGTVTTTLNGSRMTAKIGNVTYKNYHFQGQAKNVINNIFKASFQAHGGFKR</sequence>
<accession>A0A812SIS9</accession>
<proteinExistence type="predicted"/>
<dbReference type="Proteomes" id="UP000604046">
    <property type="component" value="Unassembled WGS sequence"/>
</dbReference>
<protein>
    <submittedName>
        <fullName evidence="1">Uncharacterized protein</fullName>
    </submittedName>
</protein>